<dbReference type="GO" id="GO:0047632">
    <property type="term" value="F:agmatine deiminase activity"/>
    <property type="evidence" value="ECO:0007669"/>
    <property type="project" value="TreeGrafter"/>
</dbReference>
<dbReference type="GO" id="GO:0009446">
    <property type="term" value="P:putrescine biosynthetic process"/>
    <property type="evidence" value="ECO:0007669"/>
    <property type="project" value="InterPro"/>
</dbReference>
<accession>A0A4R4ZXG0</accession>
<name>A0A4R4ZXG0_9ACTN</name>
<dbReference type="Gene3D" id="3.75.10.10">
    <property type="entry name" value="L-arginine/glycine Amidinotransferase, Chain A"/>
    <property type="match status" value="1"/>
</dbReference>
<dbReference type="AlphaFoldDB" id="A0A4R4ZXG0"/>
<dbReference type="Proteomes" id="UP000295124">
    <property type="component" value="Unassembled WGS sequence"/>
</dbReference>
<dbReference type="InterPro" id="IPR006311">
    <property type="entry name" value="TAT_signal"/>
</dbReference>
<dbReference type="PANTHER" id="PTHR31377">
    <property type="entry name" value="AGMATINE DEIMINASE-RELATED"/>
    <property type="match status" value="1"/>
</dbReference>
<comment type="caution">
    <text evidence="2">The sequence shown here is derived from an EMBL/GenBank/DDBJ whole genome shotgun (WGS) entry which is preliminary data.</text>
</comment>
<dbReference type="EMBL" id="SMKX01000002">
    <property type="protein sequence ID" value="TDD63290.1"/>
    <property type="molecule type" value="Genomic_DNA"/>
</dbReference>
<dbReference type="Pfam" id="PF04371">
    <property type="entry name" value="PAD_porph"/>
    <property type="match status" value="1"/>
</dbReference>
<evidence type="ECO:0000313" key="2">
    <source>
        <dbReference type="EMBL" id="TDD63290.1"/>
    </source>
</evidence>
<dbReference type="OrthoDB" id="9808013at2"/>
<dbReference type="PANTHER" id="PTHR31377:SF0">
    <property type="entry name" value="AGMATINE DEIMINASE-RELATED"/>
    <property type="match status" value="1"/>
</dbReference>
<gene>
    <name evidence="2" type="ORF">E1263_01300</name>
</gene>
<keyword evidence="1" id="KW-0378">Hydrolase</keyword>
<proteinExistence type="predicted"/>
<evidence type="ECO:0000256" key="1">
    <source>
        <dbReference type="ARBA" id="ARBA00022801"/>
    </source>
</evidence>
<evidence type="ECO:0000313" key="3">
    <source>
        <dbReference type="Proteomes" id="UP000295124"/>
    </source>
</evidence>
<dbReference type="PROSITE" id="PS51318">
    <property type="entry name" value="TAT"/>
    <property type="match status" value="1"/>
</dbReference>
<organism evidence="2 3">
    <name type="scientific">Kribbella antibiotica</name>
    <dbReference type="NCBI Taxonomy" id="190195"/>
    <lineage>
        <taxon>Bacteria</taxon>
        <taxon>Bacillati</taxon>
        <taxon>Actinomycetota</taxon>
        <taxon>Actinomycetes</taxon>
        <taxon>Propionibacteriales</taxon>
        <taxon>Kribbellaceae</taxon>
        <taxon>Kribbella</taxon>
    </lineage>
</organism>
<keyword evidence="3" id="KW-1185">Reference proteome</keyword>
<dbReference type="PROSITE" id="PS51257">
    <property type="entry name" value="PROKAR_LIPOPROTEIN"/>
    <property type="match status" value="1"/>
</dbReference>
<sequence length="474" mass="51032">MMGRRRFLRNAGFGAVAAAGLTGCGSSGTASTPTPTPVVRNGFLLPPEGAPHEVTWMAYGATPGVWGEEPETAYGRDLTNARIVARQDLVRLAATISRFEPVALLVNTAEDEAEAKRFLAEIIEASSPKDQVGSELDGSGRIYLGDVAKSELPKIRTHPLDLVQMPLNDLWVRDTGPVFVRDASGALSAVNLNFNGWGQAPITTGLEGWRKDPRKAANGVVDQPIDQDRTVAAAIAADSGVPVLKTWLTMEGGGIEVNGHGLGVATESCILNPNRNPGKQKEEIEVELKRLFGIERMLWMPGRPGLEVTDWHVDFLARFTEPGNLLYASAEYGEAEDKRDRKALLKAVDEINALPADQRTRLLGGAKKLTTATLPEPDPAAVYKTYKARNQARPFTERSSDEFGQTAAPGYIGYYEANDCIVLGQYGDNATDAEAFDTVADAFPDKIVVQISTDGLCTGGGTIHCATQQQPRKS</sequence>
<dbReference type="InterPro" id="IPR007466">
    <property type="entry name" value="Peptidyl-Arg-deiminase_porph"/>
</dbReference>
<dbReference type="SUPFAM" id="SSF55909">
    <property type="entry name" value="Pentein"/>
    <property type="match status" value="1"/>
</dbReference>
<reference evidence="2 3" key="1">
    <citation type="submission" date="2019-03" db="EMBL/GenBank/DDBJ databases">
        <title>Draft genome sequences of novel Actinobacteria.</title>
        <authorList>
            <person name="Sahin N."/>
            <person name="Ay H."/>
            <person name="Saygin H."/>
        </authorList>
    </citation>
    <scope>NUCLEOTIDE SEQUENCE [LARGE SCALE GENOMIC DNA]</scope>
    <source>
        <strain evidence="2 3">JCM 13523</strain>
    </source>
</reference>
<protein>
    <submittedName>
        <fullName evidence="2">Agmatine deiminase family protein</fullName>
    </submittedName>
</protein>
<dbReference type="GO" id="GO:0004668">
    <property type="term" value="F:protein-arginine deiminase activity"/>
    <property type="evidence" value="ECO:0007669"/>
    <property type="project" value="InterPro"/>
</dbReference>